<evidence type="ECO:0000313" key="1">
    <source>
        <dbReference type="EMBL" id="GIO50878.1"/>
    </source>
</evidence>
<reference evidence="1 2" key="1">
    <citation type="submission" date="2021-03" db="EMBL/GenBank/DDBJ databases">
        <title>Antimicrobial resistance genes in bacteria isolated from Japanese honey, and their potential for conferring macrolide and lincosamide resistance in the American foulbrood pathogen Paenibacillus larvae.</title>
        <authorList>
            <person name="Okamoto M."/>
            <person name="Kumagai M."/>
            <person name="Kanamori H."/>
            <person name="Takamatsu D."/>
        </authorList>
    </citation>
    <scope>NUCLEOTIDE SEQUENCE [LARGE SCALE GENOMIC DNA]</scope>
    <source>
        <strain evidence="1 2">J34TS1</strain>
    </source>
</reference>
<dbReference type="Proteomes" id="UP000682811">
    <property type="component" value="Unassembled WGS sequence"/>
</dbReference>
<gene>
    <name evidence="1" type="ORF">J34TS1_56430</name>
</gene>
<sequence>MFYTNYNKKSYQMWELINGLDYNLGTEYLHKAVGLYFEQIKR</sequence>
<dbReference type="EMBL" id="BORT01000039">
    <property type="protein sequence ID" value="GIO50878.1"/>
    <property type="molecule type" value="Genomic_DNA"/>
</dbReference>
<dbReference type="AlphaFoldDB" id="A0A920CW02"/>
<protein>
    <submittedName>
        <fullName evidence="1">Uncharacterized protein</fullName>
    </submittedName>
</protein>
<keyword evidence="2" id="KW-1185">Reference proteome</keyword>
<evidence type="ECO:0000313" key="2">
    <source>
        <dbReference type="Proteomes" id="UP000682811"/>
    </source>
</evidence>
<proteinExistence type="predicted"/>
<comment type="caution">
    <text evidence="1">The sequence shown here is derived from an EMBL/GenBank/DDBJ whole genome shotgun (WGS) entry which is preliminary data.</text>
</comment>
<accession>A0A920CW02</accession>
<organism evidence="1 2">
    <name type="scientific">Paenibacillus azoreducens</name>
    <dbReference type="NCBI Taxonomy" id="116718"/>
    <lineage>
        <taxon>Bacteria</taxon>
        <taxon>Bacillati</taxon>
        <taxon>Bacillota</taxon>
        <taxon>Bacilli</taxon>
        <taxon>Bacillales</taxon>
        <taxon>Paenibacillaceae</taxon>
        <taxon>Paenibacillus</taxon>
    </lineage>
</organism>
<name>A0A920CW02_9BACL</name>